<dbReference type="AlphaFoldDB" id="D7KBY3"/>
<dbReference type="Proteomes" id="UP000008694">
    <property type="component" value="Unassembled WGS sequence"/>
</dbReference>
<keyword evidence="3" id="KW-0732">Signal</keyword>
<evidence type="ECO:0000256" key="6">
    <source>
        <dbReference type="ARBA" id="ARBA00023170"/>
    </source>
</evidence>
<evidence type="ECO:0000256" key="7">
    <source>
        <dbReference type="ARBA" id="ARBA00023180"/>
    </source>
</evidence>
<dbReference type="InterPro" id="IPR001611">
    <property type="entry name" value="Leu-rich_rpt"/>
</dbReference>
<dbReference type="InterPro" id="IPR046956">
    <property type="entry name" value="RLP23-like"/>
</dbReference>
<dbReference type="Gene3D" id="3.80.10.10">
    <property type="entry name" value="Ribonuclease Inhibitor"/>
    <property type="match status" value="1"/>
</dbReference>
<keyword evidence="4" id="KW-1133">Transmembrane helix</keyword>
<dbReference type="STRING" id="81972.D7KBY3"/>
<keyword evidence="5" id="KW-0472">Membrane</keyword>
<evidence type="ECO:0000256" key="3">
    <source>
        <dbReference type="ARBA" id="ARBA00022729"/>
    </source>
</evidence>
<organism evidence="9">
    <name type="scientific">Arabidopsis lyrata subsp. lyrata</name>
    <name type="common">Lyre-leaved rock-cress</name>
    <dbReference type="NCBI Taxonomy" id="81972"/>
    <lineage>
        <taxon>Eukaryota</taxon>
        <taxon>Viridiplantae</taxon>
        <taxon>Streptophyta</taxon>
        <taxon>Embryophyta</taxon>
        <taxon>Tracheophyta</taxon>
        <taxon>Spermatophyta</taxon>
        <taxon>Magnoliopsida</taxon>
        <taxon>eudicotyledons</taxon>
        <taxon>Gunneridae</taxon>
        <taxon>Pentapetalae</taxon>
        <taxon>rosids</taxon>
        <taxon>malvids</taxon>
        <taxon>Brassicales</taxon>
        <taxon>Brassicaceae</taxon>
        <taxon>Camelineae</taxon>
        <taxon>Arabidopsis</taxon>
    </lineage>
</organism>
<evidence type="ECO:0000313" key="9">
    <source>
        <dbReference type="Proteomes" id="UP000008694"/>
    </source>
</evidence>
<evidence type="ECO:0000256" key="2">
    <source>
        <dbReference type="ARBA" id="ARBA00022692"/>
    </source>
</evidence>
<dbReference type="eggNOG" id="KOG0619">
    <property type="taxonomic scope" value="Eukaryota"/>
</dbReference>
<keyword evidence="9" id="KW-1185">Reference proteome</keyword>
<reference evidence="9" key="1">
    <citation type="journal article" date="2011" name="Nat. Genet.">
        <title>The Arabidopsis lyrata genome sequence and the basis of rapid genome size change.</title>
        <authorList>
            <person name="Hu T.T."/>
            <person name="Pattyn P."/>
            <person name="Bakker E.G."/>
            <person name="Cao J."/>
            <person name="Cheng J.-F."/>
            <person name="Clark R.M."/>
            <person name="Fahlgren N."/>
            <person name="Fawcett J.A."/>
            <person name="Grimwood J."/>
            <person name="Gundlach H."/>
            <person name="Haberer G."/>
            <person name="Hollister J.D."/>
            <person name="Ossowski S."/>
            <person name="Ottilar R.P."/>
            <person name="Salamov A.A."/>
            <person name="Schneeberger K."/>
            <person name="Spannagl M."/>
            <person name="Wang X."/>
            <person name="Yang L."/>
            <person name="Nasrallah M.E."/>
            <person name="Bergelson J."/>
            <person name="Carrington J.C."/>
            <person name="Gaut B.S."/>
            <person name="Schmutz J."/>
            <person name="Mayer K.F.X."/>
            <person name="Van de Peer Y."/>
            <person name="Grigoriev I.V."/>
            <person name="Nordborg M."/>
            <person name="Weigel D."/>
            <person name="Guo Y.-L."/>
        </authorList>
    </citation>
    <scope>NUCLEOTIDE SEQUENCE [LARGE SCALE GENOMIC DNA]</scope>
    <source>
        <strain evidence="9">cv. MN47</strain>
    </source>
</reference>
<proteinExistence type="predicted"/>
<accession>D7KBY3</accession>
<evidence type="ECO:0000256" key="1">
    <source>
        <dbReference type="ARBA" id="ARBA00004479"/>
    </source>
</evidence>
<dbReference type="SUPFAM" id="SSF52047">
    <property type="entry name" value="RNI-like"/>
    <property type="match status" value="1"/>
</dbReference>
<protein>
    <submittedName>
        <fullName evidence="8">Predicted protein</fullName>
    </submittedName>
</protein>
<sequence>MGLERLNLSHSSFSGPAPTKLLQLTKLVSLDLSYSSFSIDESFLRLLAQNLRNLRELDMSWVNISSEIPR</sequence>
<keyword evidence="6" id="KW-0675">Receptor</keyword>
<keyword evidence="7" id="KW-0325">Glycoprotein</keyword>
<dbReference type="Pfam" id="PF00560">
    <property type="entry name" value="LRR_1"/>
    <property type="match status" value="1"/>
</dbReference>
<dbReference type="EMBL" id="GL348713">
    <property type="protein sequence ID" value="EFH67653.1"/>
    <property type="molecule type" value="Genomic_DNA"/>
</dbReference>
<dbReference type="HOGENOM" id="CLU_2761210_0_0_1"/>
<evidence type="ECO:0000256" key="4">
    <source>
        <dbReference type="ARBA" id="ARBA00022989"/>
    </source>
</evidence>
<name>D7KBY3_ARALL</name>
<dbReference type="PANTHER" id="PTHR48061">
    <property type="entry name" value="LEUCINE-RICH REPEAT RECEPTOR PROTEIN KINASE EMS1-LIKE-RELATED"/>
    <property type="match status" value="1"/>
</dbReference>
<dbReference type="Gramene" id="scaffold_104387.1">
    <property type="protein sequence ID" value="scaffold_104387.1"/>
    <property type="gene ID" value="scaffold_104387.1"/>
</dbReference>
<dbReference type="InterPro" id="IPR032675">
    <property type="entry name" value="LRR_dom_sf"/>
</dbReference>
<evidence type="ECO:0000256" key="5">
    <source>
        <dbReference type="ARBA" id="ARBA00023136"/>
    </source>
</evidence>
<dbReference type="GO" id="GO:0016020">
    <property type="term" value="C:membrane"/>
    <property type="evidence" value="ECO:0007669"/>
    <property type="project" value="UniProtKB-SubCell"/>
</dbReference>
<comment type="subcellular location">
    <subcellularLocation>
        <location evidence="1">Membrane</location>
        <topology evidence="1">Single-pass type I membrane protein</topology>
    </subcellularLocation>
</comment>
<keyword evidence="2" id="KW-0812">Transmembrane</keyword>
<evidence type="ECO:0000313" key="8">
    <source>
        <dbReference type="EMBL" id="EFH67653.1"/>
    </source>
</evidence>
<dbReference type="PANTHER" id="PTHR48061:SF46">
    <property type="entry name" value="LEUCINE-RICH REPEAT-CONTAINING N-TERMINAL PLANT-TYPE DOMAIN-CONTAINING PROTEIN"/>
    <property type="match status" value="1"/>
</dbReference>
<gene>
    <name evidence="8" type="ORF">ARALYDRAFT_891593</name>
</gene>